<evidence type="ECO:0000313" key="3">
    <source>
        <dbReference type="Proteomes" id="UP000692954"/>
    </source>
</evidence>
<feature type="transmembrane region" description="Helical" evidence="1">
    <location>
        <begin position="712"/>
        <end position="732"/>
    </location>
</feature>
<keyword evidence="3" id="KW-1185">Reference proteome</keyword>
<reference evidence="2" key="1">
    <citation type="submission" date="2021-01" db="EMBL/GenBank/DDBJ databases">
        <authorList>
            <consortium name="Genoscope - CEA"/>
            <person name="William W."/>
        </authorList>
    </citation>
    <scope>NUCLEOTIDE SEQUENCE</scope>
</reference>
<proteinExistence type="predicted"/>
<evidence type="ECO:0000256" key="1">
    <source>
        <dbReference type="SAM" id="Phobius"/>
    </source>
</evidence>
<feature type="transmembrane region" description="Helical" evidence="1">
    <location>
        <begin position="388"/>
        <end position="412"/>
    </location>
</feature>
<protein>
    <recommendedName>
        <fullName evidence="4">Transmembrane protein</fullName>
    </recommendedName>
</protein>
<organism evidence="2 3">
    <name type="scientific">Paramecium sonneborni</name>
    <dbReference type="NCBI Taxonomy" id="65129"/>
    <lineage>
        <taxon>Eukaryota</taxon>
        <taxon>Sar</taxon>
        <taxon>Alveolata</taxon>
        <taxon>Ciliophora</taxon>
        <taxon>Intramacronucleata</taxon>
        <taxon>Oligohymenophorea</taxon>
        <taxon>Peniculida</taxon>
        <taxon>Parameciidae</taxon>
        <taxon>Paramecium</taxon>
    </lineage>
</organism>
<feature type="transmembrane region" description="Helical" evidence="1">
    <location>
        <begin position="98"/>
        <end position="119"/>
    </location>
</feature>
<sequence length="785" mass="92106">MTLKLNQKVNLLILNLLNYISFTQDTNQSAFINLTNTRNELCSNIKFFDISDTQRKEVWNSIYAKSHFEIQENIEIIVNNSYELTNNDYFTQLSSYTIPWIILAFGTLILSILYIIIVLKPNSVVVWIKNHTDEEYIKNTKRLHKYGIVSIVILNLIIIICSIIALVYKNDVTEGLSYSSCYLSQSFDDLLNKKDENFVGYGNLQTDFQILSKHIQDFQINLKNLFQDRKSIKMAQKLSELIEFNDQFKRNLPRSPLPIMISSNGTNVIEKVESHFSKSKLFDYILSNEQDEDYLTFQEYYDLLKQQDEQLYLTDQINQVNNFYENVFQHFGVIENSSFTLRDQRLTQTYSKTQKQLQVINNYLFVYSNKYMGFHQSLNDKIITYTNAVMGIGITLIIFCFFQIIIWVGYWLNYKLKIKNIIDFLWFICNLLLIALLIVNIFLHSHSQLSYDLCIYFDGFVNKIEKYQTQDIINFDDSKQTLQNCLFEDGNIYEQLNLIQKIKDIRTYIYGDQGIDEEIQRITSNQEEFIKKIQNNSLSLTQILDGTIIDLDQNQKAEFQKIVNAFNDLRQNQDCIELAFKICSDGTSPKKQGSQNQTQYCWHPSYLITKYSSNCYEQQNQFQKLKQHFQSQAQGWMQAQQLESQFVSLNQVIIESLNQYIQLFQKFNEKEQMILTSMKNILKSANCTFIKEHYNKMLDGMCIIYAESIQKVSILVIIIICMLFLSVIFNCLTSIQVSHLESYEEYASTKVMNFAGSSRMRGTDDLNQMQHVYPLNVMSVDQDSK</sequence>
<evidence type="ECO:0000313" key="2">
    <source>
        <dbReference type="EMBL" id="CAD8085087.1"/>
    </source>
</evidence>
<feature type="transmembrane region" description="Helical" evidence="1">
    <location>
        <begin position="146"/>
        <end position="168"/>
    </location>
</feature>
<dbReference type="Proteomes" id="UP000692954">
    <property type="component" value="Unassembled WGS sequence"/>
</dbReference>
<evidence type="ECO:0008006" key="4">
    <source>
        <dbReference type="Google" id="ProtNLM"/>
    </source>
</evidence>
<gene>
    <name evidence="2" type="ORF">PSON_ATCC_30995.1.T0470332</name>
</gene>
<accession>A0A8S1MVF3</accession>
<comment type="caution">
    <text evidence="2">The sequence shown here is derived from an EMBL/GenBank/DDBJ whole genome shotgun (WGS) entry which is preliminary data.</text>
</comment>
<keyword evidence="1" id="KW-0812">Transmembrane</keyword>
<keyword evidence="1" id="KW-1133">Transmembrane helix</keyword>
<name>A0A8S1MVF3_9CILI</name>
<dbReference type="EMBL" id="CAJJDN010000047">
    <property type="protein sequence ID" value="CAD8085087.1"/>
    <property type="molecule type" value="Genomic_DNA"/>
</dbReference>
<dbReference type="AlphaFoldDB" id="A0A8S1MVF3"/>
<dbReference type="OrthoDB" id="297529at2759"/>
<feature type="transmembrane region" description="Helical" evidence="1">
    <location>
        <begin position="424"/>
        <end position="443"/>
    </location>
</feature>
<keyword evidence="1" id="KW-0472">Membrane</keyword>